<keyword evidence="1" id="KW-1133">Transmembrane helix</keyword>
<dbReference type="RefSeq" id="XP_013757168.1">
    <property type="nucleotide sequence ID" value="XM_013901714.1"/>
</dbReference>
<sequence length="80" mass="8808">MASNSSFSSVRLSEMDKWVRANGGVSGIANRAMRSYASKFMARPGNLAAPVMHLMVGAMAIGYILEIPHLMAHEQQKKYH</sequence>
<dbReference type="AlphaFoldDB" id="A0A0L0DCD0"/>
<protein>
    <submittedName>
        <fullName evidence="2">Uncharacterized protein</fullName>
    </submittedName>
</protein>
<reference evidence="2 3" key="1">
    <citation type="submission" date="2010-05" db="EMBL/GenBank/DDBJ databases">
        <title>The Genome Sequence of Thecamonas trahens ATCC 50062.</title>
        <authorList>
            <consortium name="The Broad Institute Genome Sequencing Platform"/>
            <person name="Russ C."/>
            <person name="Cuomo C."/>
            <person name="Shea T."/>
            <person name="Young S.K."/>
            <person name="Zeng Q."/>
            <person name="Koehrsen M."/>
            <person name="Haas B."/>
            <person name="Borodovsky M."/>
            <person name="Guigo R."/>
            <person name="Alvarado L."/>
            <person name="Berlin A."/>
            <person name="Bochicchio J."/>
            <person name="Borenstein D."/>
            <person name="Chapman S."/>
            <person name="Chen Z."/>
            <person name="Freedman E."/>
            <person name="Gellesch M."/>
            <person name="Goldberg J."/>
            <person name="Griggs A."/>
            <person name="Gujja S."/>
            <person name="Heilman E."/>
            <person name="Heiman D."/>
            <person name="Hepburn T."/>
            <person name="Howarth C."/>
            <person name="Jen D."/>
            <person name="Larson L."/>
            <person name="Mehta T."/>
            <person name="Park D."/>
            <person name="Pearson M."/>
            <person name="Roberts A."/>
            <person name="Saif S."/>
            <person name="Shenoy N."/>
            <person name="Sisk P."/>
            <person name="Stolte C."/>
            <person name="Sykes S."/>
            <person name="Thomson T."/>
            <person name="Walk T."/>
            <person name="White J."/>
            <person name="Yandava C."/>
            <person name="Burger G."/>
            <person name="Gray M.W."/>
            <person name="Holland P.W.H."/>
            <person name="King N."/>
            <person name="Lang F.B.F."/>
            <person name="Roger A.J."/>
            <person name="Ruiz-Trillo I."/>
            <person name="Lander E."/>
            <person name="Nusbaum C."/>
        </authorList>
    </citation>
    <scope>NUCLEOTIDE SEQUENCE [LARGE SCALE GENOMIC DNA]</scope>
    <source>
        <strain evidence="2 3">ATCC 50062</strain>
    </source>
</reference>
<organism evidence="2 3">
    <name type="scientific">Thecamonas trahens ATCC 50062</name>
    <dbReference type="NCBI Taxonomy" id="461836"/>
    <lineage>
        <taxon>Eukaryota</taxon>
        <taxon>Apusozoa</taxon>
        <taxon>Apusomonadida</taxon>
        <taxon>Apusomonadidae</taxon>
        <taxon>Thecamonas</taxon>
    </lineage>
</organism>
<evidence type="ECO:0000256" key="1">
    <source>
        <dbReference type="SAM" id="Phobius"/>
    </source>
</evidence>
<gene>
    <name evidence="2" type="ORF">AMSG_05756</name>
</gene>
<name>A0A0L0DCD0_THETB</name>
<evidence type="ECO:0000313" key="2">
    <source>
        <dbReference type="EMBL" id="KNC49999.1"/>
    </source>
</evidence>
<accession>A0A0L0DCD0</accession>
<dbReference type="Proteomes" id="UP000054408">
    <property type="component" value="Unassembled WGS sequence"/>
</dbReference>
<evidence type="ECO:0000313" key="3">
    <source>
        <dbReference type="Proteomes" id="UP000054408"/>
    </source>
</evidence>
<proteinExistence type="predicted"/>
<dbReference type="GeneID" id="25565090"/>
<dbReference type="EMBL" id="GL349459">
    <property type="protein sequence ID" value="KNC49999.1"/>
    <property type="molecule type" value="Genomic_DNA"/>
</dbReference>
<keyword evidence="3" id="KW-1185">Reference proteome</keyword>
<feature type="transmembrane region" description="Helical" evidence="1">
    <location>
        <begin position="47"/>
        <end position="65"/>
    </location>
</feature>
<keyword evidence="1" id="KW-0472">Membrane</keyword>
<keyword evidence="1" id="KW-0812">Transmembrane</keyword>